<keyword evidence="10" id="KW-0746">Sphingolipid metabolism</keyword>
<dbReference type="GO" id="GO:0016020">
    <property type="term" value="C:membrane"/>
    <property type="evidence" value="ECO:0007669"/>
    <property type="project" value="UniProtKB-SubCell"/>
</dbReference>
<keyword evidence="7" id="KW-0479">Metal-binding</keyword>
<evidence type="ECO:0000256" key="2">
    <source>
        <dbReference type="ARBA" id="ARBA00004760"/>
    </source>
</evidence>
<dbReference type="SUPFAM" id="SSF56219">
    <property type="entry name" value="DNase I-like"/>
    <property type="match status" value="1"/>
</dbReference>
<keyword evidence="14" id="KW-0732">Signal</keyword>
<dbReference type="RefSeq" id="XP_040572257.1">
    <property type="nucleotide sequence ID" value="XM_040716323.2"/>
</dbReference>
<dbReference type="Gene3D" id="3.60.10.10">
    <property type="entry name" value="Endonuclease/exonuclease/phosphatase"/>
    <property type="match status" value="1"/>
</dbReference>
<proteinExistence type="inferred from homology"/>
<dbReference type="KEGG" id="lsm:121121408"/>
<keyword evidence="13" id="KW-0472">Membrane</keyword>
<dbReference type="GeneID" id="121121408"/>
<keyword evidence="12" id="KW-0443">Lipid metabolism</keyword>
<dbReference type="AlphaFoldDB" id="A0A0K2SYE5"/>
<comment type="subcellular location">
    <subcellularLocation>
        <location evidence="1">Membrane</location>
        <topology evidence="1">Multi-pass membrane protein</topology>
    </subcellularLocation>
</comment>
<comment type="pathway">
    <text evidence="3">Sphingolipid metabolism.</text>
</comment>
<dbReference type="GO" id="GO:0004767">
    <property type="term" value="F:sphingomyelin phosphodiesterase activity"/>
    <property type="evidence" value="ECO:0007669"/>
    <property type="project" value="UniProtKB-EC"/>
</dbReference>
<dbReference type="OMA" id="IDHILYQ"/>
<dbReference type="EMBL" id="HACA01001200">
    <property type="protein sequence ID" value="CDW18561.1"/>
    <property type="molecule type" value="Transcribed_RNA"/>
</dbReference>
<evidence type="ECO:0000256" key="14">
    <source>
        <dbReference type="SAM" id="SignalP"/>
    </source>
</evidence>
<evidence type="ECO:0000256" key="5">
    <source>
        <dbReference type="ARBA" id="ARBA00012369"/>
    </source>
</evidence>
<evidence type="ECO:0000256" key="1">
    <source>
        <dbReference type="ARBA" id="ARBA00004141"/>
    </source>
</evidence>
<dbReference type="PANTHER" id="PTHR16320">
    <property type="entry name" value="SPHINGOMYELINASE FAMILY MEMBER"/>
    <property type="match status" value="1"/>
</dbReference>
<keyword evidence="11" id="KW-1133">Transmembrane helix</keyword>
<dbReference type="EMBL" id="HACA01001199">
    <property type="protein sequence ID" value="CDW18560.1"/>
    <property type="molecule type" value="Transcribed_RNA"/>
</dbReference>
<accession>A0A0K2SYE5</accession>
<keyword evidence="8" id="KW-0378">Hydrolase</keyword>
<evidence type="ECO:0000313" key="16">
    <source>
        <dbReference type="EMBL" id="CDW18560.1"/>
    </source>
</evidence>
<comment type="pathway">
    <text evidence="2">Lipid metabolism; sphingolipid metabolism.</text>
</comment>
<protein>
    <recommendedName>
        <fullName evidence="5">sphingomyelin phosphodiesterase</fullName>
        <ecNumber evidence="5">3.1.4.12</ecNumber>
    </recommendedName>
</protein>
<dbReference type="GO" id="GO:0046872">
    <property type="term" value="F:metal ion binding"/>
    <property type="evidence" value="ECO:0007669"/>
    <property type="project" value="UniProtKB-KW"/>
</dbReference>
<reference evidence="16" key="1">
    <citation type="submission" date="2014-05" db="EMBL/GenBank/DDBJ databases">
        <authorList>
            <person name="Chronopoulou M."/>
        </authorList>
    </citation>
    <scope>NUCLEOTIDE SEQUENCE</scope>
    <source>
        <tissue evidence="16">Whole organism</tissue>
    </source>
</reference>
<dbReference type="PANTHER" id="PTHR16320:SF24">
    <property type="entry name" value="PHOSPHODIESTERASE, PUTATIVE-RELATED"/>
    <property type="match status" value="1"/>
</dbReference>
<dbReference type="InterPro" id="IPR036691">
    <property type="entry name" value="Endo/exonu/phosph_ase_sf"/>
</dbReference>
<evidence type="ECO:0000256" key="3">
    <source>
        <dbReference type="ARBA" id="ARBA00004991"/>
    </source>
</evidence>
<evidence type="ECO:0000256" key="8">
    <source>
        <dbReference type="ARBA" id="ARBA00022801"/>
    </source>
</evidence>
<dbReference type="InterPro" id="IPR038772">
    <property type="entry name" value="Sph/SMPD2-like"/>
</dbReference>
<feature type="chain" id="PRO_5013456337" description="sphingomyelin phosphodiesterase" evidence="14">
    <location>
        <begin position="17"/>
        <end position="355"/>
    </location>
</feature>
<dbReference type="OrthoDB" id="387657at2759"/>
<evidence type="ECO:0000256" key="6">
    <source>
        <dbReference type="ARBA" id="ARBA00022692"/>
    </source>
</evidence>
<dbReference type="InterPro" id="IPR005135">
    <property type="entry name" value="Endo/exonuclease/phosphatase"/>
</dbReference>
<organism evidence="16">
    <name type="scientific">Lepeophtheirus salmonis</name>
    <name type="common">Salmon louse</name>
    <name type="synonym">Caligus salmonis</name>
    <dbReference type="NCBI Taxonomy" id="72036"/>
    <lineage>
        <taxon>Eukaryota</taxon>
        <taxon>Metazoa</taxon>
        <taxon>Ecdysozoa</taxon>
        <taxon>Arthropoda</taxon>
        <taxon>Crustacea</taxon>
        <taxon>Multicrustacea</taxon>
        <taxon>Hexanauplia</taxon>
        <taxon>Copepoda</taxon>
        <taxon>Siphonostomatoida</taxon>
        <taxon>Caligidae</taxon>
        <taxon>Lepeophtheirus</taxon>
    </lineage>
</organism>
<keyword evidence="9" id="KW-0460">Magnesium</keyword>
<feature type="signal peptide" evidence="14">
    <location>
        <begin position="1"/>
        <end position="16"/>
    </location>
</feature>
<evidence type="ECO:0000256" key="12">
    <source>
        <dbReference type="ARBA" id="ARBA00023098"/>
    </source>
</evidence>
<keyword evidence="6" id="KW-0812">Transmembrane</keyword>
<dbReference type="EC" id="3.1.4.12" evidence="5"/>
<evidence type="ECO:0000259" key="15">
    <source>
        <dbReference type="Pfam" id="PF03372"/>
    </source>
</evidence>
<feature type="domain" description="Endonuclease/exonuclease/phosphatase" evidence="15">
    <location>
        <begin position="43"/>
        <end position="296"/>
    </location>
</feature>
<dbReference type="RefSeq" id="XP_040572258.1">
    <property type="nucleotide sequence ID" value="XM_040716324.2"/>
</dbReference>
<evidence type="ECO:0000256" key="9">
    <source>
        <dbReference type="ARBA" id="ARBA00022842"/>
    </source>
</evidence>
<evidence type="ECO:0000256" key="4">
    <source>
        <dbReference type="ARBA" id="ARBA00006335"/>
    </source>
</evidence>
<name>A0A0K2SYE5_LEPSM</name>
<evidence type="ECO:0000256" key="7">
    <source>
        <dbReference type="ARBA" id="ARBA00022723"/>
    </source>
</evidence>
<dbReference type="RefSeq" id="XP_040572256.1">
    <property type="nucleotide sequence ID" value="XM_040716322.2"/>
</dbReference>
<evidence type="ECO:0000256" key="11">
    <source>
        <dbReference type="ARBA" id="ARBA00022989"/>
    </source>
</evidence>
<comment type="similarity">
    <text evidence="4">Belongs to the neutral sphingomyelinase family.</text>
</comment>
<dbReference type="GO" id="GO:0006665">
    <property type="term" value="P:sphingolipid metabolic process"/>
    <property type="evidence" value="ECO:0007669"/>
    <property type="project" value="UniProtKB-KW"/>
</dbReference>
<dbReference type="Pfam" id="PF03372">
    <property type="entry name" value="Exo_endo_phos"/>
    <property type="match status" value="1"/>
</dbReference>
<evidence type="ECO:0000256" key="13">
    <source>
        <dbReference type="ARBA" id="ARBA00023136"/>
    </source>
</evidence>
<evidence type="ECO:0000256" key="10">
    <source>
        <dbReference type="ARBA" id="ARBA00022919"/>
    </source>
</evidence>
<sequence length="355" mass="41413">MRLILLFCCFITKVTPKSENIFSENASYLKVLNLNTWGLSWPWSKDREHRFIALRDEIVNGNYDIVLLQEVWLRKDYDVLRPALPYVTYYQTLNGNCFGTFLPLGCSGLTILSKHPMQDAKMYPFQFKGTFWNFDGEVFVGKGVAKARILWNGFTVDVFTTHLISYTNHPNQDNAKFRYMQALETVRHIRNSDADIKLFGGDLNTLPITDSREPYGILSTVLTDSLIDKFPRASFSPYYSTFGNKKNTYTRDFVPERIDYLMYANSPKIKMKTFDYHVPNFYTVSSHGYKISLSDHEPIVGVFAVERTANISLSDKKHYYKKNELQQKQKQYNLHVDSSEPHSNLVRRRHFLSKY</sequence>